<feature type="domain" description="D-isomer specific 2-hydroxyacid dehydrogenase NAD-binding" evidence="4">
    <location>
        <begin position="310"/>
        <end position="366"/>
    </location>
</feature>
<feature type="compositionally biased region" description="Basic and acidic residues" evidence="3">
    <location>
        <begin position="196"/>
        <end position="205"/>
    </location>
</feature>
<dbReference type="HOGENOM" id="CLU_019796_1_0_1"/>
<evidence type="ECO:0000256" key="3">
    <source>
        <dbReference type="SAM" id="MobiDB-lite"/>
    </source>
</evidence>
<dbReference type="InterPro" id="IPR029752">
    <property type="entry name" value="D-isomer_DH_CS1"/>
</dbReference>
<dbReference type="Proteomes" id="UP000007322">
    <property type="component" value="Chromosome 3"/>
</dbReference>
<feature type="region of interest" description="Disordered" evidence="3">
    <location>
        <begin position="192"/>
        <end position="221"/>
    </location>
</feature>
<dbReference type="GO" id="GO:0016491">
    <property type="term" value="F:oxidoreductase activity"/>
    <property type="evidence" value="ECO:0007669"/>
    <property type="project" value="UniProtKB-KW"/>
</dbReference>
<evidence type="ECO:0000259" key="4">
    <source>
        <dbReference type="Pfam" id="PF02826"/>
    </source>
</evidence>
<dbReference type="SUPFAM" id="SSF52283">
    <property type="entry name" value="Formate/glycerate dehydrogenase catalytic domain-like"/>
    <property type="match status" value="1"/>
</dbReference>
<dbReference type="InterPro" id="IPR036291">
    <property type="entry name" value="NAD(P)-bd_dom_sf"/>
</dbReference>
<dbReference type="RefSeq" id="XP_003663535.1">
    <property type="nucleotide sequence ID" value="XM_003663487.1"/>
</dbReference>
<dbReference type="PANTHER" id="PTHR43333">
    <property type="entry name" value="2-HACID_DH_C DOMAIN-CONTAINING PROTEIN"/>
    <property type="match status" value="1"/>
</dbReference>
<dbReference type="InterPro" id="IPR006140">
    <property type="entry name" value="D-isomer_DH_NAD-bd"/>
</dbReference>
<dbReference type="eggNOG" id="KOG0069">
    <property type="taxonomic scope" value="Eukaryota"/>
</dbReference>
<dbReference type="OrthoDB" id="298012at2759"/>
<dbReference type="Gene3D" id="3.40.50.720">
    <property type="entry name" value="NAD(P)-binding Rossmann-like Domain"/>
    <property type="match status" value="3"/>
</dbReference>
<dbReference type="VEuPathDB" id="FungiDB:MYCTH_2305529"/>
<name>G2QDC5_THET4</name>
<evidence type="ECO:0000256" key="2">
    <source>
        <dbReference type="ARBA" id="ARBA00023027"/>
    </source>
</evidence>
<dbReference type="KEGG" id="mtm:MYCTH_2305529"/>
<dbReference type="AlphaFoldDB" id="G2QDC5"/>
<protein>
    <recommendedName>
        <fullName evidence="4">D-isomer specific 2-hydroxyacid dehydrogenase NAD-binding domain-containing protein</fullName>
    </recommendedName>
</protein>
<dbReference type="Pfam" id="PF02826">
    <property type="entry name" value="2-Hacid_dh_C"/>
    <property type="match status" value="2"/>
</dbReference>
<dbReference type="EMBL" id="CP003004">
    <property type="protein sequence ID" value="AEO58290.1"/>
    <property type="molecule type" value="Genomic_DNA"/>
</dbReference>
<sequence length="403" mass="43395">MLVRADTNKTLKGHKLLIIAPWQAPVGFLEKLAAAFPDLQVVYHVHSLATTPLSTDAIPDQTWRDVTILLTFNTLPTPEQAPKLQYVQLMSAGANHVLDKPVFKDTEVVFCTANGVHGPQISEWIISTYLAFEHHLPSYLEHQKEGRWNRDAMSAIEDAADKTIGILGYGSIGRQTARVASAMGMKVHAYTLHPRPTPESRRDRGWTPPGLGDPDGSIPSRWFSGGTAAELHAFLGSGLDLLVIATPLTGRTRHLLSTDEFDVLAGGESSDGGSSSSGKTESEEGGRGGGGGDGQTRKEGGRPARRGRTFVSNIARGPVVDTDALLRALETGQIRGAALDVTDPEPLPDGHPLWAAPNVIVTPHVSGASTRYSERVLAILEVNLHRLAEGGELVNRVDRREGY</sequence>
<reference evidence="5 6" key="1">
    <citation type="journal article" date="2011" name="Nat. Biotechnol.">
        <title>Comparative genomic analysis of the thermophilic biomass-degrading fungi Myceliophthora thermophila and Thielavia terrestris.</title>
        <authorList>
            <person name="Berka R.M."/>
            <person name="Grigoriev I.V."/>
            <person name="Otillar R."/>
            <person name="Salamov A."/>
            <person name="Grimwood J."/>
            <person name="Reid I."/>
            <person name="Ishmael N."/>
            <person name="John T."/>
            <person name="Darmond C."/>
            <person name="Moisan M.-C."/>
            <person name="Henrissat B."/>
            <person name="Coutinho P.M."/>
            <person name="Lombard V."/>
            <person name="Natvig D.O."/>
            <person name="Lindquist E."/>
            <person name="Schmutz J."/>
            <person name="Lucas S."/>
            <person name="Harris P."/>
            <person name="Powlowski J."/>
            <person name="Bellemare A."/>
            <person name="Taylor D."/>
            <person name="Butler G."/>
            <person name="de Vries R.P."/>
            <person name="Allijn I.E."/>
            <person name="van den Brink J."/>
            <person name="Ushinsky S."/>
            <person name="Storms R."/>
            <person name="Powell A.J."/>
            <person name="Paulsen I.T."/>
            <person name="Elbourne L.D.H."/>
            <person name="Baker S.E."/>
            <person name="Magnuson J."/>
            <person name="LaBoissiere S."/>
            <person name="Clutterbuck A.J."/>
            <person name="Martinez D."/>
            <person name="Wogulis M."/>
            <person name="de Leon A.L."/>
            <person name="Rey M.W."/>
            <person name="Tsang A."/>
        </authorList>
    </citation>
    <scope>NUCLEOTIDE SEQUENCE [LARGE SCALE GENOMIC DNA]</scope>
    <source>
        <strain evidence="6">ATCC 42464 / BCRC 31852 / DSM 1799</strain>
    </source>
</reference>
<organism evidence="5 6">
    <name type="scientific">Thermothelomyces thermophilus (strain ATCC 42464 / BCRC 31852 / DSM 1799)</name>
    <name type="common">Sporotrichum thermophile</name>
    <dbReference type="NCBI Taxonomy" id="573729"/>
    <lineage>
        <taxon>Eukaryota</taxon>
        <taxon>Fungi</taxon>
        <taxon>Dikarya</taxon>
        <taxon>Ascomycota</taxon>
        <taxon>Pezizomycotina</taxon>
        <taxon>Sordariomycetes</taxon>
        <taxon>Sordariomycetidae</taxon>
        <taxon>Sordariales</taxon>
        <taxon>Chaetomiaceae</taxon>
        <taxon>Thermothelomyces</taxon>
    </lineage>
</organism>
<feature type="compositionally biased region" description="Low complexity" evidence="3">
    <location>
        <begin position="266"/>
        <end position="279"/>
    </location>
</feature>
<feature type="region of interest" description="Disordered" evidence="3">
    <location>
        <begin position="263"/>
        <end position="309"/>
    </location>
</feature>
<dbReference type="SUPFAM" id="SSF51735">
    <property type="entry name" value="NAD(P)-binding Rossmann-fold domains"/>
    <property type="match status" value="1"/>
</dbReference>
<feature type="domain" description="D-isomer specific 2-hydroxyacid dehydrogenase NAD-binding" evidence="4">
    <location>
        <begin position="128"/>
        <end position="198"/>
    </location>
</feature>
<dbReference type="PROSITE" id="PS00065">
    <property type="entry name" value="D_2_HYDROXYACID_DH_1"/>
    <property type="match status" value="1"/>
</dbReference>
<keyword evidence="2" id="KW-0520">NAD</keyword>
<dbReference type="CDD" id="cd12163">
    <property type="entry name" value="2-Hacid_dh_5"/>
    <property type="match status" value="1"/>
</dbReference>
<accession>G2QDC5</accession>
<gene>
    <name evidence="5" type="ORF">MYCTH_2305529</name>
</gene>
<keyword evidence="1" id="KW-0560">Oxidoreductase</keyword>
<evidence type="ECO:0000313" key="5">
    <source>
        <dbReference type="EMBL" id="AEO58290.1"/>
    </source>
</evidence>
<dbReference type="GeneID" id="11509569"/>
<dbReference type="OMA" id="WIITTYL"/>
<evidence type="ECO:0000256" key="1">
    <source>
        <dbReference type="ARBA" id="ARBA00023002"/>
    </source>
</evidence>
<proteinExistence type="predicted"/>
<dbReference type="STRING" id="573729.G2QDC5"/>
<dbReference type="InParanoid" id="G2QDC5"/>
<dbReference type="GO" id="GO:0051287">
    <property type="term" value="F:NAD binding"/>
    <property type="evidence" value="ECO:0007669"/>
    <property type="project" value="InterPro"/>
</dbReference>
<evidence type="ECO:0000313" key="6">
    <source>
        <dbReference type="Proteomes" id="UP000007322"/>
    </source>
</evidence>
<dbReference type="PANTHER" id="PTHR43333:SF1">
    <property type="entry name" value="D-ISOMER SPECIFIC 2-HYDROXYACID DEHYDROGENASE NAD-BINDING DOMAIN-CONTAINING PROTEIN"/>
    <property type="match status" value="1"/>
</dbReference>
<keyword evidence="6" id="KW-1185">Reference proteome</keyword>